<organism evidence="10 11">
    <name type="scientific">Pisolithus tinctorius Marx 270</name>
    <dbReference type="NCBI Taxonomy" id="870435"/>
    <lineage>
        <taxon>Eukaryota</taxon>
        <taxon>Fungi</taxon>
        <taxon>Dikarya</taxon>
        <taxon>Basidiomycota</taxon>
        <taxon>Agaricomycotina</taxon>
        <taxon>Agaricomycetes</taxon>
        <taxon>Agaricomycetidae</taxon>
        <taxon>Boletales</taxon>
        <taxon>Sclerodermatineae</taxon>
        <taxon>Pisolithaceae</taxon>
        <taxon>Pisolithus</taxon>
    </lineage>
</organism>
<dbReference type="InterPro" id="IPR001202">
    <property type="entry name" value="WW_dom"/>
</dbReference>
<proteinExistence type="predicted"/>
<evidence type="ECO:0000256" key="4">
    <source>
        <dbReference type="ARBA" id="ARBA00022679"/>
    </source>
</evidence>
<comment type="caution">
    <text evidence="7">Lacks conserved residue(s) required for the propagation of feature annotation.</text>
</comment>
<evidence type="ECO:0000313" key="10">
    <source>
        <dbReference type="EMBL" id="KIO13282.1"/>
    </source>
</evidence>
<dbReference type="SUPFAM" id="SSF56204">
    <property type="entry name" value="Hect, E3 ligase catalytic domain"/>
    <property type="match status" value="1"/>
</dbReference>
<dbReference type="EC" id="2.3.2.26" evidence="3"/>
<keyword evidence="4" id="KW-0808">Transferase</keyword>
<keyword evidence="11" id="KW-1185">Reference proteome</keyword>
<dbReference type="InterPro" id="IPR050409">
    <property type="entry name" value="E3_ubiq-protein_ligase"/>
</dbReference>
<protein>
    <recommendedName>
        <fullName evidence="3">HECT-type E3 ubiquitin transferase</fullName>
        <ecNumber evidence="3">2.3.2.26</ecNumber>
    </recommendedName>
</protein>
<evidence type="ECO:0000256" key="5">
    <source>
        <dbReference type="ARBA" id="ARBA00022737"/>
    </source>
</evidence>
<dbReference type="STRING" id="870435.A0A0C3KUJ3"/>
<dbReference type="PROSITE" id="PS50020">
    <property type="entry name" value="WW_DOMAIN_2"/>
    <property type="match status" value="1"/>
</dbReference>
<accession>A0A0C3KUJ3</accession>
<dbReference type="PANTHER" id="PTHR11254">
    <property type="entry name" value="HECT DOMAIN UBIQUITIN-PROTEIN LIGASE"/>
    <property type="match status" value="1"/>
</dbReference>
<comment type="catalytic activity">
    <reaction evidence="1">
        <text>S-ubiquitinyl-[E2 ubiquitin-conjugating enzyme]-L-cysteine + [acceptor protein]-L-lysine = [E2 ubiquitin-conjugating enzyme]-L-cysteine + N(6)-ubiquitinyl-[acceptor protein]-L-lysine.</text>
        <dbReference type="EC" id="2.3.2.26"/>
    </reaction>
</comment>
<feature type="domain" description="WW" evidence="8">
    <location>
        <begin position="76"/>
        <end position="109"/>
    </location>
</feature>
<dbReference type="SUPFAM" id="SSF51045">
    <property type="entry name" value="WW domain"/>
    <property type="match status" value="1"/>
</dbReference>
<evidence type="ECO:0000256" key="2">
    <source>
        <dbReference type="ARBA" id="ARBA00004906"/>
    </source>
</evidence>
<evidence type="ECO:0000256" key="3">
    <source>
        <dbReference type="ARBA" id="ARBA00012485"/>
    </source>
</evidence>
<dbReference type="GO" id="GO:0016567">
    <property type="term" value="P:protein ubiquitination"/>
    <property type="evidence" value="ECO:0007669"/>
    <property type="project" value="UniProtKB-UniPathway"/>
</dbReference>
<dbReference type="Gene3D" id="3.90.1750.10">
    <property type="entry name" value="Hect, E3 ligase catalytic domains"/>
    <property type="match status" value="1"/>
</dbReference>
<evidence type="ECO:0000259" key="8">
    <source>
        <dbReference type="PROSITE" id="PS50020"/>
    </source>
</evidence>
<dbReference type="UniPathway" id="UPA00143"/>
<dbReference type="GO" id="GO:0006511">
    <property type="term" value="P:ubiquitin-dependent protein catabolic process"/>
    <property type="evidence" value="ECO:0007669"/>
    <property type="project" value="TreeGrafter"/>
</dbReference>
<evidence type="ECO:0000256" key="7">
    <source>
        <dbReference type="PROSITE-ProRule" id="PRU00104"/>
    </source>
</evidence>
<keyword evidence="5" id="KW-0677">Repeat</keyword>
<dbReference type="CDD" id="cd00201">
    <property type="entry name" value="WW"/>
    <property type="match status" value="1"/>
</dbReference>
<dbReference type="OrthoDB" id="8068875at2759"/>
<evidence type="ECO:0000256" key="6">
    <source>
        <dbReference type="ARBA" id="ARBA00022786"/>
    </source>
</evidence>
<gene>
    <name evidence="10" type="ORF">M404DRAFT_18780</name>
</gene>
<dbReference type="EMBL" id="KN831946">
    <property type="protein sequence ID" value="KIO13282.1"/>
    <property type="molecule type" value="Genomic_DNA"/>
</dbReference>
<dbReference type="SMART" id="SM00456">
    <property type="entry name" value="WW"/>
    <property type="match status" value="2"/>
</dbReference>
<reference evidence="10 11" key="1">
    <citation type="submission" date="2014-04" db="EMBL/GenBank/DDBJ databases">
        <authorList>
            <consortium name="DOE Joint Genome Institute"/>
            <person name="Kuo A."/>
            <person name="Kohler A."/>
            <person name="Costa M.D."/>
            <person name="Nagy L.G."/>
            <person name="Floudas D."/>
            <person name="Copeland A."/>
            <person name="Barry K.W."/>
            <person name="Cichocki N."/>
            <person name="Veneault-Fourrey C."/>
            <person name="LaButti K."/>
            <person name="Lindquist E.A."/>
            <person name="Lipzen A."/>
            <person name="Lundell T."/>
            <person name="Morin E."/>
            <person name="Murat C."/>
            <person name="Sun H."/>
            <person name="Tunlid A."/>
            <person name="Henrissat B."/>
            <person name="Grigoriev I.V."/>
            <person name="Hibbett D.S."/>
            <person name="Martin F."/>
            <person name="Nordberg H.P."/>
            <person name="Cantor M.N."/>
            <person name="Hua S.X."/>
        </authorList>
    </citation>
    <scope>NUCLEOTIDE SEQUENCE [LARGE SCALE GENOMIC DNA]</scope>
    <source>
        <strain evidence="10 11">Marx 270</strain>
    </source>
</reference>
<reference evidence="11" key="2">
    <citation type="submission" date="2015-01" db="EMBL/GenBank/DDBJ databases">
        <title>Evolutionary Origins and Diversification of the Mycorrhizal Mutualists.</title>
        <authorList>
            <consortium name="DOE Joint Genome Institute"/>
            <consortium name="Mycorrhizal Genomics Consortium"/>
            <person name="Kohler A."/>
            <person name="Kuo A."/>
            <person name="Nagy L.G."/>
            <person name="Floudas D."/>
            <person name="Copeland A."/>
            <person name="Barry K.W."/>
            <person name="Cichocki N."/>
            <person name="Veneault-Fourrey C."/>
            <person name="LaButti K."/>
            <person name="Lindquist E.A."/>
            <person name="Lipzen A."/>
            <person name="Lundell T."/>
            <person name="Morin E."/>
            <person name="Murat C."/>
            <person name="Riley R."/>
            <person name="Ohm R."/>
            <person name="Sun H."/>
            <person name="Tunlid A."/>
            <person name="Henrissat B."/>
            <person name="Grigoriev I.V."/>
            <person name="Hibbett D.S."/>
            <person name="Martin F."/>
        </authorList>
    </citation>
    <scope>NUCLEOTIDE SEQUENCE [LARGE SCALE GENOMIC DNA]</scope>
    <source>
        <strain evidence="11">Marx 270</strain>
    </source>
</reference>
<evidence type="ECO:0000313" key="11">
    <source>
        <dbReference type="Proteomes" id="UP000054217"/>
    </source>
</evidence>
<sequence length="463" mass="52470">MFTPDLKKFNDNDNLEVHGKLIRYLSTSVSWPVSILPPSQVHDVANMPGRLGHFSLSTSADYVRQGDFNSTVDQNGPLLPGWERRLDPLGRTCFVDYNTRMTTWNKPCPNQSINHVVQDSETNAARDLRFRRLPVDYMVDVANAQATTHPTPSTTALPSAVTTAIAAGYNDWLWQSSNRPGYTLVGELFVTRTPIFYCLSPLSSGWEIRLTSTTHRVYFVDQNTNNDMGLPAPPFFFGCNCSRSQPTMRAQTGNCQVKVQRNHTFEDSYAEITRQTPNDLKKRLMIKFDGEDGLDHSDRSRYNVGVVFSSQIGLLPGSSFSSFLIKCSILSIPAFEYLARDNYTRQINPASGVNPEHLDYFNHRALPYFYKMVLKKKLSDSESVDVEFYHGLAWVCENNITDAIDETFTTTEERLGQLVTAKLKPVGVEINVTEENQKEYVDYIAEYHISKRVKDQFEAFGVV</sequence>
<dbReference type="FunFam" id="3.30.2160.10:FF:000001">
    <property type="entry name" value="E3 ubiquitin-protein ligase NEDD4-like"/>
    <property type="match status" value="1"/>
</dbReference>
<dbReference type="PANTHER" id="PTHR11254:SF440">
    <property type="entry name" value="E3 UBIQUITIN-PROTEIN LIGASE NEDD-4"/>
    <property type="match status" value="1"/>
</dbReference>
<dbReference type="Gene3D" id="3.30.2160.10">
    <property type="entry name" value="Hect, E3 ligase catalytic domain"/>
    <property type="match status" value="1"/>
</dbReference>
<keyword evidence="6 7" id="KW-0833">Ubl conjugation pathway</keyword>
<dbReference type="GO" id="GO:0061630">
    <property type="term" value="F:ubiquitin protein ligase activity"/>
    <property type="evidence" value="ECO:0007669"/>
    <property type="project" value="UniProtKB-EC"/>
</dbReference>
<dbReference type="InterPro" id="IPR035983">
    <property type="entry name" value="Hect_E3_ubiquitin_ligase"/>
</dbReference>
<dbReference type="AlphaFoldDB" id="A0A0C3KUJ3"/>
<dbReference type="PROSITE" id="PS50237">
    <property type="entry name" value="HECT"/>
    <property type="match status" value="1"/>
</dbReference>
<evidence type="ECO:0000256" key="1">
    <source>
        <dbReference type="ARBA" id="ARBA00000885"/>
    </source>
</evidence>
<dbReference type="Pfam" id="PF00632">
    <property type="entry name" value="HECT"/>
    <property type="match status" value="1"/>
</dbReference>
<dbReference type="Proteomes" id="UP000054217">
    <property type="component" value="Unassembled WGS sequence"/>
</dbReference>
<dbReference type="Gene3D" id="2.20.70.10">
    <property type="match status" value="1"/>
</dbReference>
<dbReference type="InParanoid" id="A0A0C3KUJ3"/>
<dbReference type="InterPro" id="IPR000569">
    <property type="entry name" value="HECT_dom"/>
</dbReference>
<dbReference type="InterPro" id="IPR036020">
    <property type="entry name" value="WW_dom_sf"/>
</dbReference>
<comment type="pathway">
    <text evidence="2">Protein modification; protein ubiquitination.</text>
</comment>
<name>A0A0C3KUJ3_PISTI</name>
<feature type="domain" description="HECT" evidence="9">
    <location>
        <begin position="276"/>
        <end position="460"/>
    </location>
</feature>
<evidence type="ECO:0000259" key="9">
    <source>
        <dbReference type="PROSITE" id="PS50237"/>
    </source>
</evidence>
<dbReference type="HOGENOM" id="CLU_590670_0_0_1"/>
<dbReference type="GO" id="GO:0005737">
    <property type="term" value="C:cytoplasm"/>
    <property type="evidence" value="ECO:0007669"/>
    <property type="project" value="TreeGrafter"/>
</dbReference>